<dbReference type="Proteomes" id="UP000187203">
    <property type="component" value="Unassembled WGS sequence"/>
</dbReference>
<evidence type="ECO:0000313" key="1">
    <source>
        <dbReference type="EMBL" id="OMO78580.1"/>
    </source>
</evidence>
<comment type="caution">
    <text evidence="1">The sequence shown here is derived from an EMBL/GenBank/DDBJ whole genome shotgun (WGS) entry which is preliminary data.</text>
</comment>
<proteinExistence type="predicted"/>
<sequence>MTRSLDEISDSPVDLGVENDLFFEDSPLKKVKSKVVRPYISFIAMRSKKVIWSSRRSLIRPIDDDLSP</sequence>
<gene>
    <name evidence="1" type="ORF">COLO4_24712</name>
</gene>
<name>A0A1R3I7N4_9ROSI</name>
<evidence type="ECO:0000313" key="2">
    <source>
        <dbReference type="Proteomes" id="UP000187203"/>
    </source>
</evidence>
<dbReference type="EMBL" id="AWUE01018731">
    <property type="protein sequence ID" value="OMO78580.1"/>
    <property type="molecule type" value="Genomic_DNA"/>
</dbReference>
<keyword evidence="2" id="KW-1185">Reference proteome</keyword>
<reference evidence="2" key="1">
    <citation type="submission" date="2013-09" db="EMBL/GenBank/DDBJ databases">
        <title>Corchorus olitorius genome sequencing.</title>
        <authorList>
            <person name="Alam M."/>
            <person name="Haque M.S."/>
            <person name="Islam M.S."/>
            <person name="Emdad E.M."/>
            <person name="Islam M.M."/>
            <person name="Ahmed B."/>
            <person name="Halim A."/>
            <person name="Hossen Q.M.M."/>
            <person name="Hossain M.Z."/>
            <person name="Ahmed R."/>
            <person name="Khan M.M."/>
            <person name="Islam R."/>
            <person name="Rashid M.M."/>
            <person name="Khan S.A."/>
            <person name="Rahman M.S."/>
            <person name="Alam M."/>
            <person name="Yahiya A.S."/>
            <person name="Khan M.S."/>
            <person name="Azam M.S."/>
            <person name="Haque T."/>
            <person name="Lashkar M.Z.H."/>
            <person name="Akhand A.I."/>
            <person name="Morshed G."/>
            <person name="Roy S."/>
            <person name="Uddin K.S."/>
            <person name="Rabeya T."/>
            <person name="Hossain A.S."/>
            <person name="Chowdhury A."/>
            <person name="Snigdha A.R."/>
            <person name="Mortoza M.S."/>
            <person name="Matin S.A."/>
            <person name="Hoque S.M.E."/>
            <person name="Islam M.K."/>
            <person name="Roy D.K."/>
            <person name="Haider R."/>
            <person name="Moosa M.M."/>
            <person name="Elias S.M."/>
            <person name="Hasan A.M."/>
            <person name="Jahan S."/>
            <person name="Shafiuddin M."/>
            <person name="Mahmood N."/>
            <person name="Shommy N.S."/>
        </authorList>
    </citation>
    <scope>NUCLEOTIDE SEQUENCE [LARGE SCALE GENOMIC DNA]</scope>
    <source>
        <strain evidence="2">cv. O-4</strain>
    </source>
</reference>
<protein>
    <submittedName>
        <fullName evidence="1">Uncharacterized protein</fullName>
    </submittedName>
</protein>
<organism evidence="1 2">
    <name type="scientific">Corchorus olitorius</name>
    <dbReference type="NCBI Taxonomy" id="93759"/>
    <lineage>
        <taxon>Eukaryota</taxon>
        <taxon>Viridiplantae</taxon>
        <taxon>Streptophyta</taxon>
        <taxon>Embryophyta</taxon>
        <taxon>Tracheophyta</taxon>
        <taxon>Spermatophyta</taxon>
        <taxon>Magnoliopsida</taxon>
        <taxon>eudicotyledons</taxon>
        <taxon>Gunneridae</taxon>
        <taxon>Pentapetalae</taxon>
        <taxon>rosids</taxon>
        <taxon>malvids</taxon>
        <taxon>Malvales</taxon>
        <taxon>Malvaceae</taxon>
        <taxon>Grewioideae</taxon>
        <taxon>Apeibeae</taxon>
        <taxon>Corchorus</taxon>
    </lineage>
</organism>
<dbReference type="AlphaFoldDB" id="A0A1R3I7N4"/>
<accession>A0A1R3I7N4</accession>